<evidence type="ECO:0000256" key="1">
    <source>
        <dbReference type="PROSITE-ProRule" id="PRU00047"/>
    </source>
</evidence>
<dbReference type="InterPro" id="IPR042509">
    <property type="entry name" value="ZCCHC3"/>
</dbReference>
<dbReference type="PANTHER" id="PTHR22639:SF3">
    <property type="entry name" value="ZINC FINGER CCHC DOMAIN-CONTAINING PROTEIN 3"/>
    <property type="match status" value="1"/>
</dbReference>
<dbReference type="SMART" id="SM00343">
    <property type="entry name" value="ZnF_C2HC"/>
    <property type="match status" value="3"/>
</dbReference>
<organism evidence="4 5">
    <name type="scientific">Stylosanthes scabra</name>
    <dbReference type="NCBI Taxonomy" id="79078"/>
    <lineage>
        <taxon>Eukaryota</taxon>
        <taxon>Viridiplantae</taxon>
        <taxon>Streptophyta</taxon>
        <taxon>Embryophyta</taxon>
        <taxon>Tracheophyta</taxon>
        <taxon>Spermatophyta</taxon>
        <taxon>Magnoliopsida</taxon>
        <taxon>eudicotyledons</taxon>
        <taxon>Gunneridae</taxon>
        <taxon>Pentapetalae</taxon>
        <taxon>rosids</taxon>
        <taxon>fabids</taxon>
        <taxon>Fabales</taxon>
        <taxon>Fabaceae</taxon>
        <taxon>Papilionoideae</taxon>
        <taxon>50 kb inversion clade</taxon>
        <taxon>dalbergioids sensu lato</taxon>
        <taxon>Dalbergieae</taxon>
        <taxon>Pterocarpus clade</taxon>
        <taxon>Stylosanthes</taxon>
    </lineage>
</organism>
<feature type="non-terminal residue" evidence="4">
    <location>
        <position position="1"/>
    </location>
</feature>
<proteinExistence type="predicted"/>
<accession>A0ABU6V0N6</accession>
<dbReference type="InterPro" id="IPR001878">
    <property type="entry name" value="Znf_CCHC"/>
</dbReference>
<gene>
    <name evidence="4" type="ORF">PIB30_113799</name>
</gene>
<comment type="caution">
    <text evidence="4">The sequence shown here is derived from an EMBL/GenBank/DDBJ whole genome shotgun (WGS) entry which is preliminary data.</text>
</comment>
<evidence type="ECO:0000313" key="4">
    <source>
        <dbReference type="EMBL" id="MED6166894.1"/>
    </source>
</evidence>
<dbReference type="PROSITE" id="PS50158">
    <property type="entry name" value="ZF_CCHC"/>
    <property type="match status" value="1"/>
</dbReference>
<dbReference type="Pfam" id="PF22936">
    <property type="entry name" value="Pol_BBD"/>
    <property type="match status" value="1"/>
</dbReference>
<evidence type="ECO:0000259" key="3">
    <source>
        <dbReference type="PROSITE" id="PS50158"/>
    </source>
</evidence>
<feature type="region of interest" description="Disordered" evidence="2">
    <location>
        <begin position="65"/>
        <end position="111"/>
    </location>
</feature>
<dbReference type="InterPro" id="IPR036875">
    <property type="entry name" value="Znf_CCHC_sf"/>
</dbReference>
<keyword evidence="1" id="KW-0479">Metal-binding</keyword>
<dbReference type="Gene3D" id="4.10.60.10">
    <property type="entry name" value="Zinc finger, CCHC-type"/>
    <property type="match status" value="1"/>
</dbReference>
<feature type="region of interest" description="Disordered" evidence="2">
    <location>
        <begin position="163"/>
        <end position="182"/>
    </location>
</feature>
<feature type="domain" description="CCHC-type" evidence="3">
    <location>
        <begin position="15"/>
        <end position="30"/>
    </location>
</feature>
<feature type="non-terminal residue" evidence="4">
    <location>
        <position position="182"/>
    </location>
</feature>
<keyword evidence="1" id="KW-0863">Zinc-finger</keyword>
<protein>
    <recommendedName>
        <fullName evidence="3">CCHC-type domain-containing protein</fullName>
    </recommendedName>
</protein>
<keyword evidence="5" id="KW-1185">Reference proteome</keyword>
<feature type="compositionally biased region" description="Polar residues" evidence="2">
    <location>
        <begin position="163"/>
        <end position="173"/>
    </location>
</feature>
<keyword evidence="1" id="KW-0862">Zinc</keyword>
<reference evidence="4 5" key="1">
    <citation type="journal article" date="2023" name="Plants (Basel)">
        <title>Bridging the Gap: Combining Genomics and Transcriptomics Approaches to Understand Stylosanthes scabra, an Orphan Legume from the Brazilian Caatinga.</title>
        <authorList>
            <person name="Ferreira-Neto J.R.C."/>
            <person name="da Silva M.D."/>
            <person name="Binneck E."/>
            <person name="de Melo N.F."/>
            <person name="da Silva R.H."/>
            <person name="de Melo A.L.T.M."/>
            <person name="Pandolfi V."/>
            <person name="Bustamante F.O."/>
            <person name="Brasileiro-Vidal A.C."/>
            <person name="Benko-Iseppon A.M."/>
        </authorList>
    </citation>
    <scope>NUCLEOTIDE SEQUENCE [LARGE SCALE GENOMIC DNA]</scope>
    <source>
        <tissue evidence="4">Leaves</tissue>
    </source>
</reference>
<dbReference type="PANTHER" id="PTHR22639">
    <property type="entry name" value="GAG-RELATED PROTEIN"/>
    <property type="match status" value="1"/>
</dbReference>
<dbReference type="SUPFAM" id="SSF57756">
    <property type="entry name" value="Retrovirus zinc finger-like domains"/>
    <property type="match status" value="1"/>
</dbReference>
<evidence type="ECO:0000256" key="2">
    <source>
        <dbReference type="SAM" id="MobiDB-lite"/>
    </source>
</evidence>
<dbReference type="Proteomes" id="UP001341840">
    <property type="component" value="Unassembled WGS sequence"/>
</dbReference>
<dbReference type="InterPro" id="IPR054722">
    <property type="entry name" value="PolX-like_BBD"/>
</dbReference>
<feature type="compositionally biased region" description="Low complexity" evidence="2">
    <location>
        <begin position="88"/>
        <end position="111"/>
    </location>
</feature>
<evidence type="ECO:0000313" key="5">
    <source>
        <dbReference type="Proteomes" id="UP001341840"/>
    </source>
</evidence>
<sequence>SDQVFAATDRKVKFCRNCNRSGHPFSECPSIECRKCKQKGHIGPHCPKLFCHYCKLTGHLITACPTRPPRPDQNKHHPRPNYSQNVPTSTAAATTESTHPSSSNPPSVSSSDIESLLKQLLSFSGNTTAALSTLPGTSKWYFDSGCFNHMSSFRPLFSSLSTTTHAPSVNTADGSLLHATHK</sequence>
<dbReference type="EMBL" id="JASCZI010130459">
    <property type="protein sequence ID" value="MED6166894.1"/>
    <property type="molecule type" value="Genomic_DNA"/>
</dbReference>
<name>A0ABU6V0N6_9FABA</name>